<keyword evidence="3" id="KW-1185">Reference proteome</keyword>
<comment type="caution">
    <text evidence="2">The sequence shown here is derived from an EMBL/GenBank/DDBJ whole genome shotgun (WGS) entry which is preliminary data.</text>
</comment>
<evidence type="ECO:0000313" key="2">
    <source>
        <dbReference type="EMBL" id="MBU2874277.1"/>
    </source>
</evidence>
<protein>
    <recommendedName>
        <fullName evidence="4">Secreted protein</fullName>
    </recommendedName>
</protein>
<evidence type="ECO:0000256" key="1">
    <source>
        <dbReference type="SAM" id="SignalP"/>
    </source>
</evidence>
<reference evidence="2 3" key="1">
    <citation type="submission" date="2021-05" db="EMBL/GenBank/DDBJ databases">
        <title>Draft genomes of bacteria isolated from model marine particles.</title>
        <authorList>
            <person name="Datta M.S."/>
            <person name="Schwartzman J.A."/>
            <person name="Enke T.N."/>
            <person name="Saavedra J."/>
            <person name="Cermak N."/>
            <person name="Cordero O.X."/>
        </authorList>
    </citation>
    <scope>NUCLEOTIDE SEQUENCE [LARGE SCALE GENOMIC DNA]</scope>
    <source>
        <strain evidence="2 3">D2M19</strain>
    </source>
</reference>
<name>A0ABS6A8L3_9GAMM</name>
<dbReference type="EMBL" id="JAHKPV010000017">
    <property type="protein sequence ID" value="MBU2874277.1"/>
    <property type="molecule type" value="Genomic_DNA"/>
</dbReference>
<proteinExistence type="predicted"/>
<feature type="chain" id="PRO_5047252008" description="Secreted protein" evidence="1">
    <location>
        <begin position="40"/>
        <end position="187"/>
    </location>
</feature>
<gene>
    <name evidence="2" type="ORF">KO508_09685</name>
</gene>
<sequence>MSEMKRSINRVSLETAPRLMTQARSVFLACLMLPIAAFGADEDAASQANCDTLVSETRAACTDMISRGLNVSCNTYLGAIKTAMKQAGGDLFDIGEANQETANSFCAVYVEKLSKEREANDGNMHSKDASDSQCRALAERFETNCIANLGKVPLPSQCQNVARTFVMGTTKKMSPKQVCKIASMQLR</sequence>
<keyword evidence="1" id="KW-0732">Signal</keyword>
<organism evidence="2 3">
    <name type="scientific">Marinobacter salexigens</name>
    <dbReference type="NCBI Taxonomy" id="1925763"/>
    <lineage>
        <taxon>Bacteria</taxon>
        <taxon>Pseudomonadati</taxon>
        <taxon>Pseudomonadota</taxon>
        <taxon>Gammaproteobacteria</taxon>
        <taxon>Pseudomonadales</taxon>
        <taxon>Marinobacteraceae</taxon>
        <taxon>Marinobacter</taxon>
    </lineage>
</organism>
<evidence type="ECO:0008006" key="4">
    <source>
        <dbReference type="Google" id="ProtNLM"/>
    </source>
</evidence>
<accession>A0ABS6A8L3</accession>
<evidence type="ECO:0000313" key="3">
    <source>
        <dbReference type="Proteomes" id="UP000753376"/>
    </source>
</evidence>
<dbReference type="RefSeq" id="WP_216008116.1">
    <property type="nucleotide sequence ID" value="NZ_JAHKPV010000017.1"/>
</dbReference>
<dbReference type="Proteomes" id="UP000753376">
    <property type="component" value="Unassembled WGS sequence"/>
</dbReference>
<feature type="signal peptide" evidence="1">
    <location>
        <begin position="1"/>
        <end position="39"/>
    </location>
</feature>